<proteinExistence type="predicted"/>
<feature type="domain" description="Tetrapyrrole biosynthesis uroporphyrinogen III synthase" evidence="1">
    <location>
        <begin position="14"/>
        <end position="231"/>
    </location>
</feature>
<reference evidence="2" key="2">
    <citation type="submission" date="2023-01" db="EMBL/GenBank/DDBJ databases">
        <authorList>
            <person name="Sun Q."/>
            <person name="Evtushenko L."/>
        </authorList>
    </citation>
    <scope>NUCLEOTIDE SEQUENCE</scope>
    <source>
        <strain evidence="2">VKM B-2347</strain>
    </source>
</reference>
<protein>
    <recommendedName>
        <fullName evidence="1">Tetrapyrrole biosynthesis uroporphyrinogen III synthase domain-containing protein</fullName>
    </recommendedName>
</protein>
<dbReference type="CDD" id="cd06578">
    <property type="entry name" value="HemD"/>
    <property type="match status" value="1"/>
</dbReference>
<dbReference type="EMBL" id="BSFI01000001">
    <property type="protein sequence ID" value="GLK66469.1"/>
    <property type="molecule type" value="Genomic_DNA"/>
</dbReference>
<gene>
    <name evidence="2" type="ORF">GCM10008179_01070</name>
</gene>
<name>A0A9W6IZ33_9HYPH</name>
<evidence type="ECO:0000259" key="1">
    <source>
        <dbReference type="Pfam" id="PF02602"/>
    </source>
</evidence>
<dbReference type="GO" id="GO:0033014">
    <property type="term" value="P:tetrapyrrole biosynthetic process"/>
    <property type="evidence" value="ECO:0007669"/>
    <property type="project" value="InterPro"/>
</dbReference>
<dbReference type="RefSeq" id="WP_271166734.1">
    <property type="nucleotide sequence ID" value="NZ_BSFI01000001.1"/>
</dbReference>
<dbReference type="InterPro" id="IPR003754">
    <property type="entry name" value="4pyrrol_synth_uPrphyn_synth"/>
</dbReference>
<evidence type="ECO:0000313" key="3">
    <source>
        <dbReference type="Proteomes" id="UP001143372"/>
    </source>
</evidence>
<keyword evidence="3" id="KW-1185">Reference proteome</keyword>
<evidence type="ECO:0000313" key="2">
    <source>
        <dbReference type="EMBL" id="GLK66469.1"/>
    </source>
</evidence>
<dbReference type="Pfam" id="PF02602">
    <property type="entry name" value="HEM4"/>
    <property type="match status" value="1"/>
</dbReference>
<dbReference type="Gene3D" id="3.40.50.10090">
    <property type="match status" value="2"/>
</dbReference>
<dbReference type="AlphaFoldDB" id="A0A9W6IZ33"/>
<dbReference type="Proteomes" id="UP001143372">
    <property type="component" value="Unassembled WGS sequence"/>
</dbReference>
<dbReference type="SUPFAM" id="SSF69618">
    <property type="entry name" value="HemD-like"/>
    <property type="match status" value="1"/>
</dbReference>
<organism evidence="2 3">
    <name type="scientific">Hansschlegelia plantiphila</name>
    <dbReference type="NCBI Taxonomy" id="374655"/>
    <lineage>
        <taxon>Bacteria</taxon>
        <taxon>Pseudomonadati</taxon>
        <taxon>Pseudomonadota</taxon>
        <taxon>Alphaproteobacteria</taxon>
        <taxon>Hyphomicrobiales</taxon>
        <taxon>Methylopilaceae</taxon>
        <taxon>Hansschlegelia</taxon>
    </lineage>
</organism>
<accession>A0A9W6IZ33</accession>
<dbReference type="GO" id="GO:0004852">
    <property type="term" value="F:uroporphyrinogen-III synthase activity"/>
    <property type="evidence" value="ECO:0007669"/>
    <property type="project" value="InterPro"/>
</dbReference>
<sequence>MNVLVLRPERAAARTAEGLARLGHRAIVAPVLAIEDIASSIPDGPYDAVLATSANGLRKLSQRPEIARLTETRLIAVGDRTAAAGHEAGFAVVHVADGDGRALVAEAMKRFSPPARFLHAAGADRAFDIAGALGLQGYAVVVAELYRATAADRLPQAAEDALARGEVDAVLHHSRRIAETFLRLSDAAGHGATIRALRHVALAPRVAAALTEARCAEVAVASRPDEGSLFEALTRLGDDRSPSGGGRSN</sequence>
<comment type="caution">
    <text evidence="2">The sequence shown here is derived from an EMBL/GenBank/DDBJ whole genome shotgun (WGS) entry which is preliminary data.</text>
</comment>
<dbReference type="InterPro" id="IPR036108">
    <property type="entry name" value="4pyrrol_syn_uPrphyn_synt_sf"/>
</dbReference>
<reference evidence="2" key="1">
    <citation type="journal article" date="2014" name="Int. J. Syst. Evol. Microbiol.">
        <title>Complete genome sequence of Corynebacterium casei LMG S-19264T (=DSM 44701T), isolated from a smear-ripened cheese.</title>
        <authorList>
            <consortium name="US DOE Joint Genome Institute (JGI-PGF)"/>
            <person name="Walter F."/>
            <person name="Albersmeier A."/>
            <person name="Kalinowski J."/>
            <person name="Ruckert C."/>
        </authorList>
    </citation>
    <scope>NUCLEOTIDE SEQUENCE</scope>
    <source>
        <strain evidence="2">VKM B-2347</strain>
    </source>
</reference>